<dbReference type="InterPro" id="IPR000611">
    <property type="entry name" value="NPY_rcpt"/>
</dbReference>
<evidence type="ECO:0000259" key="11">
    <source>
        <dbReference type="PROSITE" id="PS50262"/>
    </source>
</evidence>
<sequence length="426" mass="49167">MSTYLAEDKMDILEQLNVNLTLFIEHFSETSKNYSLLPYPPIYNCDELDGVMAVPLFRYSVISFYSVIFVMSLLGNGLVCYAVLVSQKMKTVTNFFIINLSTNDIILTLFCVPFSASEKFLLQRWPFGNSLCHIVSFVQAVSVYVSAYTLVAISIDRYMAIMWPLRPRMSKGHAKFVIVTIWLTAMVTAVPVFVTTGQTIPNDTFYEFCEFYICGEDWEDPEMKTAYSILVAMLQYGVPLVVLVFTYTSIAIVVWGKQPPGEAENQRDRRMAKSKRKMIKMMVLVVIVYTVCWLPLNIVQIIADWFPNLQQLKWFPVLYFLVHWLAMSHPCYNPVIYCWMNGRFRVSFYGVFRKVPILKHTVKKYDKSNLMSQAVLSDHMSCRHNIRSIRCNTKRAEGDLDELECHRFISSKSARSSHLLSVEHGL</sequence>
<feature type="transmembrane region" description="Helical" evidence="10">
    <location>
        <begin position="62"/>
        <end position="84"/>
    </location>
</feature>
<name>A0A2U9PFU7_DIACI</name>
<evidence type="ECO:0000256" key="8">
    <source>
        <dbReference type="ARBA" id="ARBA00023224"/>
    </source>
</evidence>
<dbReference type="PRINTS" id="PR00237">
    <property type="entry name" value="GPCRRHODOPSN"/>
</dbReference>
<evidence type="ECO:0000256" key="4">
    <source>
        <dbReference type="ARBA" id="ARBA00022989"/>
    </source>
</evidence>
<accession>A0A2U9PFU7</accession>
<feature type="transmembrane region" description="Helical" evidence="10">
    <location>
        <begin position="277"/>
        <end position="296"/>
    </location>
</feature>
<evidence type="ECO:0000256" key="10">
    <source>
        <dbReference type="SAM" id="Phobius"/>
    </source>
</evidence>
<dbReference type="InterPro" id="IPR017452">
    <property type="entry name" value="GPCR_Rhodpsn_7TM"/>
</dbReference>
<proteinExistence type="evidence at transcript level"/>
<dbReference type="PRINTS" id="PR01012">
    <property type="entry name" value="NRPEPTIDEYR"/>
</dbReference>
<dbReference type="Gene3D" id="1.20.1070.10">
    <property type="entry name" value="Rhodopsin 7-helix transmembrane proteins"/>
    <property type="match status" value="1"/>
</dbReference>
<keyword evidence="8 9" id="KW-0807">Transducer</keyword>
<feature type="transmembrane region" description="Helical" evidence="10">
    <location>
        <begin position="226"/>
        <end position="256"/>
    </location>
</feature>
<evidence type="ECO:0000256" key="7">
    <source>
        <dbReference type="ARBA" id="ARBA00023170"/>
    </source>
</evidence>
<dbReference type="EMBL" id="MG550209">
    <property type="protein sequence ID" value="AWT50643.1"/>
    <property type="molecule type" value="mRNA"/>
</dbReference>
<keyword evidence="4 10" id="KW-1133">Transmembrane helix</keyword>
<dbReference type="InterPro" id="IPR000276">
    <property type="entry name" value="GPCR_Rhodpsn"/>
</dbReference>
<evidence type="ECO:0000256" key="3">
    <source>
        <dbReference type="ARBA" id="ARBA00022692"/>
    </source>
</evidence>
<dbReference type="FunFam" id="1.20.1070.10:FF:000291">
    <property type="entry name" value="Predicted protein"/>
    <property type="match status" value="1"/>
</dbReference>
<dbReference type="SMART" id="SM01381">
    <property type="entry name" value="7TM_GPCR_Srsx"/>
    <property type="match status" value="1"/>
</dbReference>
<organism evidence="12">
    <name type="scientific">Diaphorina citri</name>
    <name type="common">Asian citrus psyllid</name>
    <dbReference type="NCBI Taxonomy" id="121845"/>
    <lineage>
        <taxon>Eukaryota</taxon>
        <taxon>Metazoa</taxon>
        <taxon>Ecdysozoa</taxon>
        <taxon>Arthropoda</taxon>
        <taxon>Hexapoda</taxon>
        <taxon>Insecta</taxon>
        <taxon>Pterygota</taxon>
        <taxon>Neoptera</taxon>
        <taxon>Paraneoptera</taxon>
        <taxon>Hemiptera</taxon>
        <taxon>Sternorrhyncha</taxon>
        <taxon>Psylloidea</taxon>
        <taxon>Psyllidae</taxon>
        <taxon>Diaphorininae</taxon>
        <taxon>Diaphorina</taxon>
    </lineage>
</organism>
<protein>
    <submittedName>
        <fullName evidence="12">Neuropeptide receptor</fullName>
    </submittedName>
</protein>
<keyword evidence="3 9" id="KW-0812">Transmembrane</keyword>
<dbReference type="SUPFAM" id="SSF81321">
    <property type="entry name" value="Family A G protein-coupled receptor-like"/>
    <property type="match status" value="1"/>
</dbReference>
<evidence type="ECO:0000256" key="2">
    <source>
        <dbReference type="ARBA" id="ARBA00010663"/>
    </source>
</evidence>
<evidence type="ECO:0000313" key="12">
    <source>
        <dbReference type="EMBL" id="AWT50643.1"/>
    </source>
</evidence>
<dbReference type="GO" id="GO:0016020">
    <property type="term" value="C:membrane"/>
    <property type="evidence" value="ECO:0007669"/>
    <property type="project" value="UniProtKB-SubCell"/>
</dbReference>
<dbReference type="PANTHER" id="PTHR24235">
    <property type="entry name" value="NEUROPEPTIDE Y RECEPTOR"/>
    <property type="match status" value="1"/>
</dbReference>
<evidence type="ECO:0000256" key="5">
    <source>
        <dbReference type="ARBA" id="ARBA00023040"/>
    </source>
</evidence>
<feature type="transmembrane region" description="Helical" evidence="10">
    <location>
        <begin position="316"/>
        <end position="339"/>
    </location>
</feature>
<dbReference type="Pfam" id="PF00001">
    <property type="entry name" value="7tm_1"/>
    <property type="match status" value="1"/>
</dbReference>
<dbReference type="AlphaFoldDB" id="A0A2U9PFU7"/>
<evidence type="ECO:0000256" key="6">
    <source>
        <dbReference type="ARBA" id="ARBA00023136"/>
    </source>
</evidence>
<comment type="subcellular location">
    <subcellularLocation>
        <location evidence="1">Membrane</location>
        <topology evidence="1">Multi-pass membrane protein</topology>
    </subcellularLocation>
</comment>
<comment type="similarity">
    <text evidence="2 9">Belongs to the G-protein coupled receptor 1 family.</text>
</comment>
<feature type="transmembrane region" description="Helical" evidence="10">
    <location>
        <begin position="96"/>
        <end position="116"/>
    </location>
</feature>
<feature type="transmembrane region" description="Helical" evidence="10">
    <location>
        <begin position="136"/>
        <end position="155"/>
    </location>
</feature>
<dbReference type="CDD" id="cd15392">
    <property type="entry name" value="7tmA_PR4-like"/>
    <property type="match status" value="1"/>
</dbReference>
<dbReference type="PROSITE" id="PS50262">
    <property type="entry name" value="G_PROTEIN_RECEP_F1_2"/>
    <property type="match status" value="1"/>
</dbReference>
<keyword evidence="7 9" id="KW-0675">Receptor</keyword>
<feature type="domain" description="G-protein coupled receptors family 1 profile" evidence="11">
    <location>
        <begin position="75"/>
        <end position="337"/>
    </location>
</feature>
<keyword evidence="5 9" id="KW-0297">G-protein coupled receptor</keyword>
<dbReference type="PANTHER" id="PTHR24235:SF29">
    <property type="entry name" value="GH23382P"/>
    <property type="match status" value="1"/>
</dbReference>
<keyword evidence="6 10" id="KW-0472">Membrane</keyword>
<dbReference type="GO" id="GO:0004983">
    <property type="term" value="F:neuropeptide Y receptor activity"/>
    <property type="evidence" value="ECO:0007669"/>
    <property type="project" value="InterPro"/>
</dbReference>
<evidence type="ECO:0000256" key="9">
    <source>
        <dbReference type="RuleBase" id="RU000688"/>
    </source>
</evidence>
<reference evidence="12" key="1">
    <citation type="submission" date="2017-11" db="EMBL/GenBank/DDBJ databases">
        <title>Characterization and expression profiling of neuropeptides and their receptors in the Asian Citrus Psyllid, Diaphorina citri.</title>
        <authorList>
            <person name="Wang Z."/>
            <person name="Zeng X."/>
        </authorList>
    </citation>
    <scope>NUCLEOTIDE SEQUENCE</scope>
</reference>
<evidence type="ECO:0000256" key="1">
    <source>
        <dbReference type="ARBA" id="ARBA00004141"/>
    </source>
</evidence>
<feature type="transmembrane region" description="Helical" evidence="10">
    <location>
        <begin position="176"/>
        <end position="194"/>
    </location>
</feature>
<dbReference type="PROSITE" id="PS00237">
    <property type="entry name" value="G_PROTEIN_RECEP_F1_1"/>
    <property type="match status" value="1"/>
</dbReference>